<reference evidence="2 3" key="1">
    <citation type="submission" date="2019-03" db="EMBL/GenBank/DDBJ databases">
        <title>Genomic Encyclopedia of Type Strains, Phase IV (KMG-IV): sequencing the most valuable type-strain genomes for metagenomic binning, comparative biology and taxonomic classification.</title>
        <authorList>
            <person name="Goeker M."/>
        </authorList>
    </citation>
    <scope>NUCLEOTIDE SEQUENCE [LARGE SCALE GENOMIC DNA]</scope>
    <source>
        <strain evidence="2 3">DSM 100048</strain>
    </source>
</reference>
<dbReference type="EMBL" id="SMBX01000003">
    <property type="protein sequence ID" value="TCV00529.1"/>
    <property type="molecule type" value="Genomic_DNA"/>
</dbReference>
<evidence type="ECO:0000313" key="2">
    <source>
        <dbReference type="EMBL" id="TCV00529.1"/>
    </source>
</evidence>
<dbReference type="RefSeq" id="WP_132475114.1">
    <property type="nucleotide sequence ID" value="NZ_JBHRVM010000001.1"/>
</dbReference>
<keyword evidence="3" id="KW-1185">Reference proteome</keyword>
<protein>
    <submittedName>
        <fullName evidence="2">Uncharacterized protein</fullName>
    </submittedName>
</protein>
<name>A0A4R3VAK8_9BURK</name>
<accession>A0A4R3VAK8</accession>
<sequence>MAHDRYSNVTSISSKKDRAQKHDNFLRLAGQLVAENAVNNNASRQRITGDQNVQISSDPVSMQCIQGSGNIQIAVSGADLALVLEQLLRKTALSDTDKKRKSVSDIVSVIQPS</sequence>
<evidence type="ECO:0000256" key="1">
    <source>
        <dbReference type="SAM" id="MobiDB-lite"/>
    </source>
</evidence>
<dbReference type="Proteomes" id="UP000294692">
    <property type="component" value="Unassembled WGS sequence"/>
</dbReference>
<proteinExistence type="predicted"/>
<comment type="caution">
    <text evidence="2">The sequence shown here is derived from an EMBL/GenBank/DDBJ whole genome shotgun (WGS) entry which is preliminary data.</text>
</comment>
<feature type="region of interest" description="Disordered" evidence="1">
    <location>
        <begin position="1"/>
        <end position="20"/>
    </location>
</feature>
<dbReference type="AlphaFoldDB" id="A0A4R3VAK8"/>
<gene>
    <name evidence="2" type="ORF">EV686_103109</name>
</gene>
<evidence type="ECO:0000313" key="3">
    <source>
        <dbReference type="Proteomes" id="UP000294692"/>
    </source>
</evidence>
<organism evidence="2 3">
    <name type="scientific">Paracandidimonas soli</name>
    <dbReference type="NCBI Taxonomy" id="1917182"/>
    <lineage>
        <taxon>Bacteria</taxon>
        <taxon>Pseudomonadati</taxon>
        <taxon>Pseudomonadota</taxon>
        <taxon>Betaproteobacteria</taxon>
        <taxon>Burkholderiales</taxon>
        <taxon>Alcaligenaceae</taxon>
        <taxon>Paracandidimonas</taxon>
    </lineage>
</organism>